<accession>A0A9P5T6Q7</accession>
<evidence type="ECO:0000256" key="10">
    <source>
        <dbReference type="SAM" id="MobiDB-lite"/>
    </source>
</evidence>
<dbReference type="GO" id="GO:0006325">
    <property type="term" value="P:chromatin organization"/>
    <property type="evidence" value="ECO:0007669"/>
    <property type="project" value="UniProtKB-KW"/>
</dbReference>
<sequence length="192" mass="21090">MAATEGPIPTAEEKNRIMAAKKELIQALVKRRALDKQLAQIEVQIHALEGQYLVETSAHSGGNIIHGFEGYLKNQVTKKRYELSDADRLFSTSSLTYQRSLELSGEGEESAANLDDFKQPTSGLTTVVLPPAPRAPELTAAQLKKNRDREYQRKKRAAASRRSVGTVSDDEGSATTAGGRRPIKRVRVADDD</sequence>
<comment type="similarity">
    <text evidence="2 9">Belongs to the EAF6 family.</text>
</comment>
<keyword evidence="7 9" id="KW-0804">Transcription</keyword>
<evidence type="ECO:0000256" key="4">
    <source>
        <dbReference type="ARBA" id="ARBA00022853"/>
    </source>
</evidence>
<evidence type="ECO:0000313" key="12">
    <source>
        <dbReference type="Proteomes" id="UP000759537"/>
    </source>
</evidence>
<keyword evidence="6" id="KW-0175">Coiled coil</keyword>
<dbReference type="GO" id="GO:0006281">
    <property type="term" value="P:DNA repair"/>
    <property type="evidence" value="ECO:0007669"/>
    <property type="project" value="UniProtKB-UniRule"/>
</dbReference>
<dbReference type="AlphaFoldDB" id="A0A9P5T6Q7"/>
<comment type="caution">
    <text evidence="11">The sequence shown here is derived from an EMBL/GenBank/DDBJ whole genome shotgun (WGS) entry which is preliminary data.</text>
</comment>
<keyword evidence="5 9" id="KW-0805">Transcription regulation</keyword>
<comment type="function">
    <text evidence="9">Component of the NuA4 histone acetyltransferase complex which is involved in transcriptional activation of selected genes principally by acetylation of nucleosomal histone H4 and H2A. The NuA4 complex is also involved in DNA repair.</text>
</comment>
<keyword evidence="4 9" id="KW-0156">Chromatin regulator</keyword>
<dbReference type="EMBL" id="WHVB01000014">
    <property type="protein sequence ID" value="KAF8476695.1"/>
    <property type="molecule type" value="Genomic_DNA"/>
</dbReference>
<evidence type="ECO:0000256" key="6">
    <source>
        <dbReference type="ARBA" id="ARBA00023054"/>
    </source>
</evidence>
<dbReference type="InterPro" id="IPR015418">
    <property type="entry name" value="Eaf6"/>
</dbReference>
<evidence type="ECO:0000256" key="2">
    <source>
        <dbReference type="ARBA" id="ARBA00010916"/>
    </source>
</evidence>
<comment type="subunit">
    <text evidence="9">Component of the NuA4 histone acetyltransferase complex.</text>
</comment>
<dbReference type="GO" id="GO:0035267">
    <property type="term" value="C:NuA4 histone acetyltransferase complex"/>
    <property type="evidence" value="ECO:0007669"/>
    <property type="project" value="UniProtKB-UniRule"/>
</dbReference>
<organism evidence="11 12">
    <name type="scientific">Russula ochroleuca</name>
    <dbReference type="NCBI Taxonomy" id="152965"/>
    <lineage>
        <taxon>Eukaryota</taxon>
        <taxon>Fungi</taxon>
        <taxon>Dikarya</taxon>
        <taxon>Basidiomycota</taxon>
        <taxon>Agaricomycotina</taxon>
        <taxon>Agaricomycetes</taxon>
        <taxon>Russulales</taxon>
        <taxon>Russulaceae</taxon>
        <taxon>Russula</taxon>
    </lineage>
</organism>
<dbReference type="Proteomes" id="UP000759537">
    <property type="component" value="Unassembled WGS sequence"/>
</dbReference>
<keyword evidence="12" id="KW-1185">Reference proteome</keyword>
<dbReference type="Pfam" id="PF09340">
    <property type="entry name" value="NuA4"/>
    <property type="match status" value="1"/>
</dbReference>
<dbReference type="GO" id="GO:0005634">
    <property type="term" value="C:nucleus"/>
    <property type="evidence" value="ECO:0007669"/>
    <property type="project" value="UniProtKB-SubCell"/>
</dbReference>
<keyword evidence="8 9" id="KW-0539">Nucleus</keyword>
<evidence type="ECO:0000256" key="8">
    <source>
        <dbReference type="ARBA" id="ARBA00023242"/>
    </source>
</evidence>
<dbReference type="PANTHER" id="PTHR13476">
    <property type="entry name" value="CHROMATIN MODIFICATION-RELATED PROTEIN MEAF6"/>
    <property type="match status" value="1"/>
</dbReference>
<evidence type="ECO:0000256" key="7">
    <source>
        <dbReference type="ARBA" id="ARBA00023163"/>
    </source>
</evidence>
<evidence type="ECO:0000256" key="5">
    <source>
        <dbReference type="ARBA" id="ARBA00023015"/>
    </source>
</evidence>
<keyword evidence="9" id="KW-0227">DNA damage</keyword>
<gene>
    <name evidence="11" type="ORF">DFH94DRAFT_757617</name>
</gene>
<reference evidence="11" key="1">
    <citation type="submission" date="2019-10" db="EMBL/GenBank/DDBJ databases">
        <authorList>
            <consortium name="DOE Joint Genome Institute"/>
            <person name="Kuo A."/>
            <person name="Miyauchi S."/>
            <person name="Kiss E."/>
            <person name="Drula E."/>
            <person name="Kohler A."/>
            <person name="Sanchez-Garcia M."/>
            <person name="Andreopoulos B."/>
            <person name="Barry K.W."/>
            <person name="Bonito G."/>
            <person name="Buee M."/>
            <person name="Carver A."/>
            <person name="Chen C."/>
            <person name="Cichocki N."/>
            <person name="Clum A."/>
            <person name="Culley D."/>
            <person name="Crous P.W."/>
            <person name="Fauchery L."/>
            <person name="Girlanda M."/>
            <person name="Hayes R."/>
            <person name="Keri Z."/>
            <person name="LaButti K."/>
            <person name="Lipzen A."/>
            <person name="Lombard V."/>
            <person name="Magnuson J."/>
            <person name="Maillard F."/>
            <person name="Morin E."/>
            <person name="Murat C."/>
            <person name="Nolan M."/>
            <person name="Ohm R."/>
            <person name="Pangilinan J."/>
            <person name="Pereira M."/>
            <person name="Perotto S."/>
            <person name="Peter M."/>
            <person name="Riley R."/>
            <person name="Sitrit Y."/>
            <person name="Stielow B."/>
            <person name="Szollosi G."/>
            <person name="Zifcakova L."/>
            <person name="Stursova M."/>
            <person name="Spatafora J.W."/>
            <person name="Tedersoo L."/>
            <person name="Vaario L.-M."/>
            <person name="Yamada A."/>
            <person name="Yan M."/>
            <person name="Wang P."/>
            <person name="Xu J."/>
            <person name="Bruns T."/>
            <person name="Baldrian P."/>
            <person name="Vilgalys R."/>
            <person name="Henrissat B."/>
            <person name="Grigoriev I.V."/>
            <person name="Hibbett D."/>
            <person name="Nagy L.G."/>
            <person name="Martin F.M."/>
        </authorList>
    </citation>
    <scope>NUCLEOTIDE SEQUENCE</scope>
    <source>
        <strain evidence="11">Prilba</strain>
    </source>
</reference>
<comment type="subcellular location">
    <subcellularLocation>
        <location evidence="1 9">Nucleus</location>
    </subcellularLocation>
</comment>
<name>A0A9P5T6Q7_9AGAM</name>
<protein>
    <recommendedName>
        <fullName evidence="3 9">Chromatin modification-related protein EAF6</fullName>
    </recommendedName>
</protein>
<evidence type="ECO:0000256" key="1">
    <source>
        <dbReference type="ARBA" id="ARBA00004123"/>
    </source>
</evidence>
<keyword evidence="9" id="KW-0234">DNA repair</keyword>
<evidence type="ECO:0000256" key="9">
    <source>
        <dbReference type="RuleBase" id="RU368022"/>
    </source>
</evidence>
<proteinExistence type="inferred from homology"/>
<evidence type="ECO:0000313" key="11">
    <source>
        <dbReference type="EMBL" id="KAF8476695.1"/>
    </source>
</evidence>
<feature type="region of interest" description="Disordered" evidence="10">
    <location>
        <begin position="103"/>
        <end position="192"/>
    </location>
</feature>
<evidence type="ECO:0000256" key="3">
    <source>
        <dbReference type="ARBA" id="ARBA00018504"/>
    </source>
</evidence>
<reference evidence="11" key="2">
    <citation type="journal article" date="2020" name="Nat. Commun.">
        <title>Large-scale genome sequencing of mycorrhizal fungi provides insights into the early evolution of symbiotic traits.</title>
        <authorList>
            <person name="Miyauchi S."/>
            <person name="Kiss E."/>
            <person name="Kuo A."/>
            <person name="Drula E."/>
            <person name="Kohler A."/>
            <person name="Sanchez-Garcia M."/>
            <person name="Morin E."/>
            <person name="Andreopoulos B."/>
            <person name="Barry K.W."/>
            <person name="Bonito G."/>
            <person name="Buee M."/>
            <person name="Carver A."/>
            <person name="Chen C."/>
            <person name="Cichocki N."/>
            <person name="Clum A."/>
            <person name="Culley D."/>
            <person name="Crous P.W."/>
            <person name="Fauchery L."/>
            <person name="Girlanda M."/>
            <person name="Hayes R.D."/>
            <person name="Keri Z."/>
            <person name="LaButti K."/>
            <person name="Lipzen A."/>
            <person name="Lombard V."/>
            <person name="Magnuson J."/>
            <person name="Maillard F."/>
            <person name="Murat C."/>
            <person name="Nolan M."/>
            <person name="Ohm R.A."/>
            <person name="Pangilinan J."/>
            <person name="Pereira M.F."/>
            <person name="Perotto S."/>
            <person name="Peter M."/>
            <person name="Pfister S."/>
            <person name="Riley R."/>
            <person name="Sitrit Y."/>
            <person name="Stielow J.B."/>
            <person name="Szollosi G."/>
            <person name="Zifcakova L."/>
            <person name="Stursova M."/>
            <person name="Spatafora J.W."/>
            <person name="Tedersoo L."/>
            <person name="Vaario L.M."/>
            <person name="Yamada A."/>
            <person name="Yan M."/>
            <person name="Wang P."/>
            <person name="Xu J."/>
            <person name="Bruns T."/>
            <person name="Baldrian P."/>
            <person name="Vilgalys R."/>
            <person name="Dunand C."/>
            <person name="Henrissat B."/>
            <person name="Grigoriev I.V."/>
            <person name="Hibbett D."/>
            <person name="Nagy L.G."/>
            <person name="Martin F.M."/>
        </authorList>
    </citation>
    <scope>NUCLEOTIDE SEQUENCE</scope>
    <source>
        <strain evidence="11">Prilba</strain>
    </source>
</reference>
<dbReference type="OrthoDB" id="440324at2759"/>